<evidence type="ECO:0008006" key="11">
    <source>
        <dbReference type="Google" id="ProtNLM"/>
    </source>
</evidence>
<proteinExistence type="inferred from homology"/>
<evidence type="ECO:0000256" key="3">
    <source>
        <dbReference type="ARBA" id="ARBA00022989"/>
    </source>
</evidence>
<gene>
    <name evidence="9" type="ORF">GCM10008027_22210</name>
</gene>
<dbReference type="InterPro" id="IPR051361">
    <property type="entry name" value="ThrE/Ser_Exporter"/>
</dbReference>
<feature type="transmembrane region" description="Helical" evidence="6">
    <location>
        <begin position="369"/>
        <end position="390"/>
    </location>
</feature>
<evidence type="ECO:0000256" key="4">
    <source>
        <dbReference type="ARBA" id="ARBA00023136"/>
    </source>
</evidence>
<feature type="transmembrane region" description="Helical" evidence="6">
    <location>
        <begin position="263"/>
        <end position="284"/>
    </location>
</feature>
<keyword evidence="10" id="KW-1185">Reference proteome</keyword>
<accession>A0ABQ1TJE1</accession>
<evidence type="ECO:0000256" key="6">
    <source>
        <dbReference type="SAM" id="Phobius"/>
    </source>
</evidence>
<evidence type="ECO:0000256" key="2">
    <source>
        <dbReference type="ARBA" id="ARBA00022692"/>
    </source>
</evidence>
<comment type="subcellular location">
    <subcellularLocation>
        <location evidence="1">Membrane</location>
        <topology evidence="1">Multi-pass membrane protein</topology>
    </subcellularLocation>
</comment>
<evidence type="ECO:0000313" key="10">
    <source>
        <dbReference type="Proteomes" id="UP000638462"/>
    </source>
</evidence>
<feature type="transmembrane region" description="Helical" evidence="6">
    <location>
        <begin position="169"/>
        <end position="187"/>
    </location>
</feature>
<evidence type="ECO:0000256" key="5">
    <source>
        <dbReference type="ARBA" id="ARBA00034125"/>
    </source>
</evidence>
<dbReference type="Pfam" id="PF12821">
    <property type="entry name" value="ThrE_2"/>
    <property type="match status" value="1"/>
</dbReference>
<feature type="transmembrane region" description="Helical" evidence="6">
    <location>
        <begin position="410"/>
        <end position="427"/>
    </location>
</feature>
<dbReference type="PANTHER" id="PTHR31082">
    <property type="entry name" value="PHEROMONE-REGULATED MEMBRANE PROTEIN 10"/>
    <property type="match status" value="1"/>
</dbReference>
<dbReference type="InterPro" id="IPR024528">
    <property type="entry name" value="ThrE_2"/>
</dbReference>
<evidence type="ECO:0000259" key="8">
    <source>
        <dbReference type="Pfam" id="PF12821"/>
    </source>
</evidence>
<dbReference type="InterPro" id="IPR010619">
    <property type="entry name" value="ThrE-like_N"/>
</dbReference>
<feature type="domain" description="Threonine/Serine exporter ThrE" evidence="8">
    <location>
        <begin position="302"/>
        <end position="425"/>
    </location>
</feature>
<keyword evidence="4 6" id="KW-0472">Membrane</keyword>
<feature type="transmembrane region" description="Helical" evidence="6">
    <location>
        <begin position="199"/>
        <end position="215"/>
    </location>
</feature>
<feature type="transmembrane region" description="Helical" evidence="6">
    <location>
        <begin position="221"/>
        <end position="242"/>
    </location>
</feature>
<dbReference type="Proteomes" id="UP000638462">
    <property type="component" value="Unassembled WGS sequence"/>
</dbReference>
<sequence>MLLDYILLNFGLSLTEQFNLWFKTPLKTATFTEKRKFIVKLGKMLHKYGTPAYRLEAHLMEVATYLGLKSSFVMSPTSVTFVIWTDGHEEEYTHVARVDPGDHDLGSLADTDDLVNKMLNGELTLQEVDKQLDIIYNLPNPYNRFMTGVAFATSGGAFAMLMGTGWNDVFWSALITLVVYLFVLWSTRSKRVAHMLEPLVAIVSAIIACAVSVYLDAEINIRLVVLSAIIVFIPGLALALGLAELAARHLVSGTARVMDSFMLLFKLYFGAFIGIGIGFAIFGQADYVQPEPLPKWTAWLAIFMLCSSLIVIFRTKLKHAGWSIASGFIAYGTSIGSAMYLDYTLGTFVGALSVGVFSNLFNRVANAPASIVAMQGLIVLVPGSKTYIGLNSLIEGQDFVYAEHIGQQTFLIFMSLVAGLIFANVALPPKKSL</sequence>
<name>A0ABQ1TJE1_9GAMM</name>
<dbReference type="EMBL" id="BMIT01000007">
    <property type="protein sequence ID" value="GGE96722.1"/>
    <property type="molecule type" value="Genomic_DNA"/>
</dbReference>
<feature type="transmembrane region" description="Helical" evidence="6">
    <location>
        <begin position="320"/>
        <end position="339"/>
    </location>
</feature>
<keyword evidence="2 6" id="KW-0812">Transmembrane</keyword>
<feature type="transmembrane region" description="Helical" evidence="6">
    <location>
        <begin position="345"/>
        <end position="362"/>
    </location>
</feature>
<comment type="similarity">
    <text evidence="5">Belongs to the ThrE exporter (TC 2.A.79) family.</text>
</comment>
<reference evidence="10" key="1">
    <citation type="journal article" date="2019" name="Int. J. Syst. Evol. Microbiol.">
        <title>The Global Catalogue of Microorganisms (GCM) 10K type strain sequencing project: providing services to taxonomists for standard genome sequencing and annotation.</title>
        <authorList>
            <consortium name="The Broad Institute Genomics Platform"/>
            <consortium name="The Broad Institute Genome Sequencing Center for Infectious Disease"/>
            <person name="Wu L."/>
            <person name="Ma J."/>
        </authorList>
    </citation>
    <scope>NUCLEOTIDE SEQUENCE [LARGE SCALE GENOMIC DNA]</scope>
    <source>
        <strain evidence="10">CGMCC 1.15394</strain>
    </source>
</reference>
<dbReference type="PANTHER" id="PTHR31082:SF4">
    <property type="entry name" value="PHEROMONE-REGULATED MEMBRANE PROTEIN 10"/>
    <property type="match status" value="1"/>
</dbReference>
<evidence type="ECO:0000259" key="7">
    <source>
        <dbReference type="Pfam" id="PF06738"/>
    </source>
</evidence>
<comment type="caution">
    <text evidence="9">The sequence shown here is derived from an EMBL/GenBank/DDBJ whole genome shotgun (WGS) entry which is preliminary data.</text>
</comment>
<evidence type="ECO:0000256" key="1">
    <source>
        <dbReference type="ARBA" id="ARBA00004141"/>
    </source>
</evidence>
<feature type="domain" description="Threonine/serine exporter-like N-terminal" evidence="7">
    <location>
        <begin position="37"/>
        <end position="277"/>
    </location>
</feature>
<dbReference type="Pfam" id="PF06738">
    <property type="entry name" value="ThrE"/>
    <property type="match status" value="1"/>
</dbReference>
<organism evidence="9 10">
    <name type="scientific">Pseudoalteromonas gelatinilytica</name>
    <dbReference type="NCBI Taxonomy" id="1703256"/>
    <lineage>
        <taxon>Bacteria</taxon>
        <taxon>Pseudomonadati</taxon>
        <taxon>Pseudomonadota</taxon>
        <taxon>Gammaproteobacteria</taxon>
        <taxon>Alteromonadales</taxon>
        <taxon>Pseudoalteromonadaceae</taxon>
        <taxon>Pseudoalteromonas</taxon>
    </lineage>
</organism>
<evidence type="ECO:0000313" key="9">
    <source>
        <dbReference type="EMBL" id="GGE96722.1"/>
    </source>
</evidence>
<protein>
    <recommendedName>
        <fullName evidence="11">Threonine/serine exporter family protein</fullName>
    </recommendedName>
</protein>
<feature type="transmembrane region" description="Helical" evidence="6">
    <location>
        <begin position="296"/>
        <end position="313"/>
    </location>
</feature>
<keyword evidence="3 6" id="KW-1133">Transmembrane helix</keyword>